<dbReference type="PANTHER" id="PTHR47050:SF1">
    <property type="entry name" value="TETRATRICOPEPTIDE REPEAT PROTEIN 24-LIKE"/>
    <property type="match status" value="1"/>
</dbReference>
<keyword evidence="1" id="KW-0732">Signal</keyword>
<dbReference type="InterPro" id="IPR011990">
    <property type="entry name" value="TPR-like_helical_dom_sf"/>
</dbReference>
<protein>
    <submittedName>
        <fullName evidence="2">Tetratricopeptide repeat protein</fullName>
    </submittedName>
</protein>
<reference evidence="3" key="1">
    <citation type="journal article" date="2019" name="Int. J. Syst. Evol. Microbiol.">
        <title>The Global Catalogue of Microorganisms (GCM) 10K type strain sequencing project: providing services to taxonomists for standard genome sequencing and annotation.</title>
        <authorList>
            <consortium name="The Broad Institute Genomics Platform"/>
            <consortium name="The Broad Institute Genome Sequencing Center for Infectious Disease"/>
            <person name="Wu L."/>
            <person name="Ma J."/>
        </authorList>
    </citation>
    <scope>NUCLEOTIDE SEQUENCE [LARGE SCALE GENOMIC DNA]</scope>
    <source>
        <strain evidence="3">CGMCC 1.16026</strain>
    </source>
</reference>
<evidence type="ECO:0000256" key="1">
    <source>
        <dbReference type="SAM" id="SignalP"/>
    </source>
</evidence>
<evidence type="ECO:0000313" key="2">
    <source>
        <dbReference type="EMBL" id="MFC6645529.1"/>
    </source>
</evidence>
<feature type="chain" id="PRO_5046321726" evidence="1">
    <location>
        <begin position="23"/>
        <end position="325"/>
    </location>
</feature>
<comment type="caution">
    <text evidence="2">The sequence shown here is derived from an EMBL/GenBank/DDBJ whole genome shotgun (WGS) entry which is preliminary data.</text>
</comment>
<dbReference type="Gene3D" id="1.25.40.10">
    <property type="entry name" value="Tetratricopeptide repeat domain"/>
    <property type="match status" value="2"/>
</dbReference>
<accession>A0ABW1Z8L7</accession>
<proteinExistence type="predicted"/>
<gene>
    <name evidence="2" type="ORF">ACFQBQ_08005</name>
</gene>
<feature type="signal peptide" evidence="1">
    <location>
        <begin position="1"/>
        <end position="22"/>
    </location>
</feature>
<dbReference type="Proteomes" id="UP001596391">
    <property type="component" value="Unassembled WGS sequence"/>
</dbReference>
<dbReference type="PANTHER" id="PTHR47050">
    <property type="entry name" value="TETRATRICOPEPTIDE REPEAT PROTEIN 24"/>
    <property type="match status" value="1"/>
</dbReference>
<evidence type="ECO:0000313" key="3">
    <source>
        <dbReference type="Proteomes" id="UP001596391"/>
    </source>
</evidence>
<dbReference type="SMART" id="SM00028">
    <property type="entry name" value="TPR"/>
    <property type="match status" value="3"/>
</dbReference>
<dbReference type="InterPro" id="IPR019734">
    <property type="entry name" value="TPR_rpt"/>
</dbReference>
<dbReference type="SUPFAM" id="SSF48452">
    <property type="entry name" value="TPR-like"/>
    <property type="match status" value="1"/>
</dbReference>
<name>A0ABW1Z8L7_9BACT</name>
<organism evidence="2 3">
    <name type="scientific">Granulicella cerasi</name>
    <dbReference type="NCBI Taxonomy" id="741063"/>
    <lineage>
        <taxon>Bacteria</taxon>
        <taxon>Pseudomonadati</taxon>
        <taxon>Acidobacteriota</taxon>
        <taxon>Terriglobia</taxon>
        <taxon>Terriglobales</taxon>
        <taxon>Acidobacteriaceae</taxon>
        <taxon>Granulicella</taxon>
    </lineage>
</organism>
<dbReference type="InterPro" id="IPR024812">
    <property type="entry name" value="TPR_24"/>
</dbReference>
<sequence length="325" mass="35250">MKNILRFLFIPILAIQISPLHAQDSLSALLKRASSLREGGESRKSIALLQPALQNSGEEASSVELGKAWNLLGASYQDAGLFRDAARCHERAIQILREDSNGKAELASALDNLGSVENWIGTPQVSRALRMSAYRIYGELGDQVGQARTANNLAVIAIHGGDFRTAKRYAKTAQEIAKGSPAIDGDDLAALESVAGTIALHDGQTERAIEHLSRAINSWTQKHGRQHFLVGLGYSLRAQAFAARDEGTQALSDIEEALRIEADVVGRGSAIYWQTQTVHASLLRDFGDLNEASHIEKESDAVMARIKQDQCNQCTTTATGFHPLP</sequence>
<dbReference type="EMBL" id="JBHSWI010000001">
    <property type="protein sequence ID" value="MFC6645529.1"/>
    <property type="molecule type" value="Genomic_DNA"/>
</dbReference>
<dbReference type="RefSeq" id="WP_263371892.1">
    <property type="nucleotide sequence ID" value="NZ_JAGSYD010000003.1"/>
</dbReference>
<keyword evidence="3" id="KW-1185">Reference proteome</keyword>